<dbReference type="CDD" id="cd02440">
    <property type="entry name" value="AdoMet_MTases"/>
    <property type="match status" value="1"/>
</dbReference>
<dbReference type="EMBL" id="CP001899">
    <property type="protein sequence ID" value="ADC65567.1"/>
    <property type="molecule type" value="Genomic_DNA"/>
</dbReference>
<dbReference type="RefSeq" id="WP_012965910.1">
    <property type="nucleotide sequence ID" value="NC_013849.1"/>
</dbReference>
<dbReference type="Pfam" id="PF08241">
    <property type="entry name" value="Methyltransf_11"/>
    <property type="match status" value="1"/>
</dbReference>
<dbReference type="AlphaFoldDB" id="D3RYK4"/>
<organism evidence="2 3">
    <name type="scientific">Ferroglobus placidus (strain DSM 10642 / AEDII12DO)</name>
    <dbReference type="NCBI Taxonomy" id="589924"/>
    <lineage>
        <taxon>Archaea</taxon>
        <taxon>Methanobacteriati</taxon>
        <taxon>Methanobacteriota</taxon>
        <taxon>Archaeoglobi</taxon>
        <taxon>Archaeoglobales</taxon>
        <taxon>Archaeoglobaceae</taxon>
        <taxon>Ferroglobus</taxon>
    </lineage>
</organism>
<sequence>MESCRYSEWAEKFRLLYRAFVLKIAKLADAKKILDVECGSGILIDELSRVFDKAEIYGIDVNKDFCKMSNAVLGDARKLPFKSEAFDLITFSYSLHDVGLPTILEARGCLKEGGALAIRDLNSEMPEIVKNVTLRCLEENISKAYAEKIKRAIENFPKPDSIAKFVGDFFEVIHFEKNVLFFDLIAVKK</sequence>
<proteinExistence type="predicted"/>
<protein>
    <submittedName>
        <fullName evidence="2">Methyltransferase type 11</fullName>
    </submittedName>
</protein>
<reference evidence="2 3" key="2">
    <citation type="journal article" date="2011" name="Stand. Genomic Sci.">
        <title>Complete genome sequence of Ferroglobus placidus AEDII12DO.</title>
        <authorList>
            <person name="Anderson I."/>
            <person name="Risso C."/>
            <person name="Holmes D."/>
            <person name="Lucas S."/>
            <person name="Copeland A."/>
            <person name="Lapidus A."/>
            <person name="Cheng J.F."/>
            <person name="Bruce D."/>
            <person name="Goodwin L."/>
            <person name="Pitluck S."/>
            <person name="Saunders E."/>
            <person name="Brettin T."/>
            <person name="Detter J.C."/>
            <person name="Han C."/>
            <person name="Tapia R."/>
            <person name="Larimer F."/>
            <person name="Land M."/>
            <person name="Hauser L."/>
            <person name="Woyke T."/>
            <person name="Lovley D."/>
            <person name="Kyrpides N."/>
            <person name="Ivanova N."/>
        </authorList>
    </citation>
    <scope>NUCLEOTIDE SEQUENCE [LARGE SCALE GENOMIC DNA]</scope>
    <source>
        <strain evidence="3">DSM 10642 / AEDII12DO</strain>
    </source>
</reference>
<dbReference type="GO" id="GO:0032259">
    <property type="term" value="P:methylation"/>
    <property type="evidence" value="ECO:0007669"/>
    <property type="project" value="UniProtKB-KW"/>
</dbReference>
<dbReference type="eggNOG" id="arCOG04347">
    <property type="taxonomic scope" value="Archaea"/>
</dbReference>
<feature type="domain" description="Methyltransferase type 11" evidence="1">
    <location>
        <begin position="34"/>
        <end position="118"/>
    </location>
</feature>
<dbReference type="Proteomes" id="UP000002613">
    <property type="component" value="Chromosome"/>
</dbReference>
<dbReference type="InterPro" id="IPR013216">
    <property type="entry name" value="Methyltransf_11"/>
</dbReference>
<gene>
    <name evidence="2" type="ordered locus">Ferp_1416</name>
</gene>
<dbReference type="HOGENOM" id="CLU_1431590_0_0_2"/>
<dbReference type="OrthoDB" id="147504at2157"/>
<evidence type="ECO:0000313" key="3">
    <source>
        <dbReference type="Proteomes" id="UP000002613"/>
    </source>
</evidence>
<evidence type="ECO:0000313" key="2">
    <source>
        <dbReference type="EMBL" id="ADC65567.1"/>
    </source>
</evidence>
<dbReference type="GeneID" id="8778934"/>
<dbReference type="SUPFAM" id="SSF53335">
    <property type="entry name" value="S-adenosyl-L-methionine-dependent methyltransferases"/>
    <property type="match status" value="1"/>
</dbReference>
<dbReference type="PANTHER" id="PTHR43591">
    <property type="entry name" value="METHYLTRANSFERASE"/>
    <property type="match status" value="1"/>
</dbReference>
<dbReference type="STRING" id="589924.Ferp_1416"/>
<keyword evidence="2" id="KW-0489">Methyltransferase</keyword>
<keyword evidence="2" id="KW-0808">Transferase</keyword>
<keyword evidence="3" id="KW-1185">Reference proteome</keyword>
<dbReference type="KEGG" id="fpl:Ferp_1416"/>
<evidence type="ECO:0000259" key="1">
    <source>
        <dbReference type="Pfam" id="PF08241"/>
    </source>
</evidence>
<dbReference type="GO" id="GO:0008757">
    <property type="term" value="F:S-adenosylmethionine-dependent methyltransferase activity"/>
    <property type="evidence" value="ECO:0007669"/>
    <property type="project" value="InterPro"/>
</dbReference>
<dbReference type="Gene3D" id="3.40.50.150">
    <property type="entry name" value="Vaccinia Virus protein VP39"/>
    <property type="match status" value="1"/>
</dbReference>
<name>D3RYK4_FERPA</name>
<reference evidence="3" key="1">
    <citation type="submission" date="2010-02" db="EMBL/GenBank/DDBJ databases">
        <title>Complete sequence of Ferroglobus placidus DSM 10642.</title>
        <authorList>
            <consortium name="US DOE Joint Genome Institute"/>
            <person name="Lucas S."/>
            <person name="Copeland A."/>
            <person name="Lapidus A."/>
            <person name="Cheng J.-F."/>
            <person name="Bruce D."/>
            <person name="Goodwin L."/>
            <person name="Pitluck S."/>
            <person name="Saunders E."/>
            <person name="Brettin T."/>
            <person name="Detter J.C."/>
            <person name="Han C."/>
            <person name="Tapia R."/>
            <person name="Larimer F."/>
            <person name="Land M."/>
            <person name="Hauser L."/>
            <person name="Kyrpides N."/>
            <person name="Ivanova N."/>
            <person name="Holmes D."/>
            <person name="Lovley D."/>
            <person name="Kyrpides N."/>
            <person name="Anderson I.J."/>
            <person name="Woyke T."/>
        </authorList>
    </citation>
    <scope>NUCLEOTIDE SEQUENCE [LARGE SCALE GENOMIC DNA]</scope>
    <source>
        <strain evidence="3">DSM 10642 / AEDII12DO</strain>
    </source>
</reference>
<dbReference type="PaxDb" id="589924-Ferp_1416"/>
<dbReference type="InterPro" id="IPR029063">
    <property type="entry name" value="SAM-dependent_MTases_sf"/>
</dbReference>
<accession>D3RYK4</accession>